<sequence>MRFRLRTLLAIPAVLAVTVVGIASIPRTTTVLNNENWSAKYTGLDWTSGRSIFGRRYYEFTVNDLPQRTWVIRYHGGDWGDAVANYPNGDIALTGRCRIERTDTRVYPLFDDLSDAISYTPSGEFAAKVTDGMGKAVLFYPDGTKNWEMTYDGFERTTWVHFDVNGNVRSSSSVAAGDGG</sequence>
<gene>
    <name evidence="1" type="ORF">Q31b_50390</name>
</gene>
<comment type="caution">
    <text evidence="1">The sequence shown here is derived from an EMBL/GenBank/DDBJ whole genome shotgun (WGS) entry which is preliminary data.</text>
</comment>
<dbReference type="AlphaFoldDB" id="A0A5C6DHU1"/>
<name>A0A5C6DHU1_9BACT</name>
<organism evidence="1 2">
    <name type="scientific">Novipirellula aureliae</name>
    <dbReference type="NCBI Taxonomy" id="2527966"/>
    <lineage>
        <taxon>Bacteria</taxon>
        <taxon>Pseudomonadati</taxon>
        <taxon>Planctomycetota</taxon>
        <taxon>Planctomycetia</taxon>
        <taxon>Pirellulales</taxon>
        <taxon>Pirellulaceae</taxon>
        <taxon>Novipirellula</taxon>
    </lineage>
</organism>
<evidence type="ECO:0000313" key="2">
    <source>
        <dbReference type="Proteomes" id="UP000315471"/>
    </source>
</evidence>
<proteinExistence type="predicted"/>
<evidence type="ECO:0008006" key="3">
    <source>
        <dbReference type="Google" id="ProtNLM"/>
    </source>
</evidence>
<keyword evidence="2" id="KW-1185">Reference proteome</keyword>
<protein>
    <recommendedName>
        <fullName evidence="3">MORN repeat variant</fullName>
    </recommendedName>
</protein>
<accession>A0A5C6DHU1</accession>
<evidence type="ECO:0000313" key="1">
    <source>
        <dbReference type="EMBL" id="TWU35604.1"/>
    </source>
</evidence>
<dbReference type="RefSeq" id="WP_146602162.1">
    <property type="nucleotide sequence ID" value="NZ_SJPY01000009.1"/>
</dbReference>
<dbReference type="Proteomes" id="UP000315471">
    <property type="component" value="Unassembled WGS sequence"/>
</dbReference>
<dbReference type="EMBL" id="SJPY01000009">
    <property type="protein sequence ID" value="TWU35604.1"/>
    <property type="molecule type" value="Genomic_DNA"/>
</dbReference>
<reference evidence="1 2" key="1">
    <citation type="submission" date="2019-02" db="EMBL/GenBank/DDBJ databases">
        <title>Deep-cultivation of Planctomycetes and their phenomic and genomic characterization uncovers novel biology.</title>
        <authorList>
            <person name="Wiegand S."/>
            <person name="Jogler M."/>
            <person name="Boedeker C."/>
            <person name="Pinto D."/>
            <person name="Vollmers J."/>
            <person name="Rivas-Marin E."/>
            <person name="Kohn T."/>
            <person name="Peeters S.H."/>
            <person name="Heuer A."/>
            <person name="Rast P."/>
            <person name="Oberbeckmann S."/>
            <person name="Bunk B."/>
            <person name="Jeske O."/>
            <person name="Meyerdierks A."/>
            <person name="Storesund J.E."/>
            <person name="Kallscheuer N."/>
            <person name="Luecker S."/>
            <person name="Lage O.M."/>
            <person name="Pohl T."/>
            <person name="Merkel B.J."/>
            <person name="Hornburger P."/>
            <person name="Mueller R.-W."/>
            <person name="Bruemmer F."/>
            <person name="Labrenz M."/>
            <person name="Spormann A.M."/>
            <person name="Op Den Camp H."/>
            <person name="Overmann J."/>
            <person name="Amann R."/>
            <person name="Jetten M.S.M."/>
            <person name="Mascher T."/>
            <person name="Medema M.H."/>
            <person name="Devos D.P."/>
            <person name="Kaster A.-K."/>
            <person name="Ovreas L."/>
            <person name="Rohde M."/>
            <person name="Galperin M.Y."/>
            <person name="Jogler C."/>
        </authorList>
    </citation>
    <scope>NUCLEOTIDE SEQUENCE [LARGE SCALE GENOMIC DNA]</scope>
    <source>
        <strain evidence="1 2">Q31b</strain>
    </source>
</reference>